<dbReference type="Proteomes" id="UP000799539">
    <property type="component" value="Unassembled WGS sequence"/>
</dbReference>
<dbReference type="AlphaFoldDB" id="A0A6A6F5G6"/>
<feature type="compositionally biased region" description="Low complexity" evidence="1">
    <location>
        <begin position="45"/>
        <end position="61"/>
    </location>
</feature>
<evidence type="ECO:0000313" key="3">
    <source>
        <dbReference type="Proteomes" id="UP000799539"/>
    </source>
</evidence>
<proteinExistence type="predicted"/>
<feature type="region of interest" description="Disordered" evidence="1">
    <location>
        <begin position="34"/>
        <end position="72"/>
    </location>
</feature>
<evidence type="ECO:0000256" key="1">
    <source>
        <dbReference type="SAM" id="MobiDB-lite"/>
    </source>
</evidence>
<evidence type="ECO:0000313" key="2">
    <source>
        <dbReference type="EMBL" id="KAF2207557.1"/>
    </source>
</evidence>
<sequence length="270" mass="30438">MWLKTNNTCPSCRTKLFDEVDVGDEEDHIEIAPVTGAASVHPAEQEQSSSQRSTTEATSESVDSELQNPIEVQNDEEVIGKELEVLPSGISRRPSPISFDPPSIRRSLLRLQSDGYPLPEWFADMDQWDVLYTFEVNGNVSAWMFQCTEFNDLPGFASIDVHEWEEVAASHKRPERCTSSRQSKVVFHFQCDYMSLMADIEPWMGRREHQAANARHEHSGWGLGQMLEEAWTELGKFCSGNAVSNASTEGSSLLANTSCTRFWLTIHEYG</sequence>
<dbReference type="EMBL" id="ML992702">
    <property type="protein sequence ID" value="KAF2207557.1"/>
    <property type="molecule type" value="Genomic_DNA"/>
</dbReference>
<accession>A0A6A6F5G6</accession>
<keyword evidence="3" id="KW-1185">Reference proteome</keyword>
<protein>
    <submittedName>
        <fullName evidence="2">Uncharacterized protein</fullName>
    </submittedName>
</protein>
<gene>
    <name evidence="2" type="ORF">CERZMDRAFT_88405</name>
</gene>
<reference evidence="2" key="1">
    <citation type="journal article" date="2020" name="Stud. Mycol.">
        <title>101 Dothideomycetes genomes: a test case for predicting lifestyles and emergence of pathogens.</title>
        <authorList>
            <person name="Haridas S."/>
            <person name="Albert R."/>
            <person name="Binder M."/>
            <person name="Bloem J."/>
            <person name="Labutti K."/>
            <person name="Salamov A."/>
            <person name="Andreopoulos B."/>
            <person name="Baker S."/>
            <person name="Barry K."/>
            <person name="Bills G."/>
            <person name="Bluhm B."/>
            <person name="Cannon C."/>
            <person name="Castanera R."/>
            <person name="Culley D."/>
            <person name="Daum C."/>
            <person name="Ezra D."/>
            <person name="Gonzalez J."/>
            <person name="Henrissat B."/>
            <person name="Kuo A."/>
            <person name="Liang C."/>
            <person name="Lipzen A."/>
            <person name="Lutzoni F."/>
            <person name="Magnuson J."/>
            <person name="Mondo S."/>
            <person name="Nolan M."/>
            <person name="Ohm R."/>
            <person name="Pangilinan J."/>
            <person name="Park H.-J."/>
            <person name="Ramirez L."/>
            <person name="Alfaro M."/>
            <person name="Sun H."/>
            <person name="Tritt A."/>
            <person name="Yoshinaga Y."/>
            <person name="Zwiers L.-H."/>
            <person name="Turgeon B."/>
            <person name="Goodwin S."/>
            <person name="Spatafora J."/>
            <person name="Crous P."/>
            <person name="Grigoriev I."/>
        </authorList>
    </citation>
    <scope>NUCLEOTIDE SEQUENCE</scope>
    <source>
        <strain evidence="2">SCOH1-5</strain>
    </source>
</reference>
<name>A0A6A6F5G6_9PEZI</name>
<organism evidence="2 3">
    <name type="scientific">Cercospora zeae-maydis SCOH1-5</name>
    <dbReference type="NCBI Taxonomy" id="717836"/>
    <lineage>
        <taxon>Eukaryota</taxon>
        <taxon>Fungi</taxon>
        <taxon>Dikarya</taxon>
        <taxon>Ascomycota</taxon>
        <taxon>Pezizomycotina</taxon>
        <taxon>Dothideomycetes</taxon>
        <taxon>Dothideomycetidae</taxon>
        <taxon>Mycosphaerellales</taxon>
        <taxon>Mycosphaerellaceae</taxon>
        <taxon>Cercospora</taxon>
    </lineage>
</organism>